<reference evidence="3" key="1">
    <citation type="submission" date="2018-05" db="EMBL/GenBank/DDBJ databases">
        <authorList>
            <person name="Li X."/>
        </authorList>
    </citation>
    <scope>NUCLEOTIDE SEQUENCE [LARGE SCALE GENOMIC DNA]</scope>
    <source>
        <strain evidence="3">LX32</strain>
    </source>
</reference>
<dbReference type="Proteomes" id="UP000249254">
    <property type="component" value="Unassembled WGS sequence"/>
</dbReference>
<name>A0A328AA99_9CAUL</name>
<feature type="compositionally biased region" description="Low complexity" evidence="1">
    <location>
        <begin position="1"/>
        <end position="17"/>
    </location>
</feature>
<dbReference type="AlphaFoldDB" id="A0A328AA99"/>
<organism evidence="2 3">
    <name type="scientific">Phenylobacterium soli</name>
    <dbReference type="NCBI Taxonomy" id="2170551"/>
    <lineage>
        <taxon>Bacteria</taxon>
        <taxon>Pseudomonadati</taxon>
        <taxon>Pseudomonadota</taxon>
        <taxon>Alphaproteobacteria</taxon>
        <taxon>Caulobacterales</taxon>
        <taxon>Caulobacteraceae</taxon>
        <taxon>Phenylobacterium</taxon>
    </lineage>
</organism>
<feature type="compositionally biased region" description="Basic and acidic residues" evidence="1">
    <location>
        <begin position="37"/>
        <end position="51"/>
    </location>
</feature>
<sequence>MAQADAVARMAGRAASGAEREVYETIAEGWRKLAREARRNEQHDERRREDIEALPEQRLASGG</sequence>
<gene>
    <name evidence="2" type="ORF">DJ017_17610</name>
</gene>
<evidence type="ECO:0000256" key="1">
    <source>
        <dbReference type="SAM" id="MobiDB-lite"/>
    </source>
</evidence>
<accession>A0A328AA99</accession>
<feature type="region of interest" description="Disordered" evidence="1">
    <location>
        <begin position="1"/>
        <end position="21"/>
    </location>
</feature>
<dbReference type="EMBL" id="QFYQ01000002">
    <property type="protein sequence ID" value="RAK51653.1"/>
    <property type="molecule type" value="Genomic_DNA"/>
</dbReference>
<feature type="region of interest" description="Disordered" evidence="1">
    <location>
        <begin position="37"/>
        <end position="63"/>
    </location>
</feature>
<dbReference type="RefSeq" id="WP_111530215.1">
    <property type="nucleotide sequence ID" value="NZ_JBHRSG010000003.1"/>
</dbReference>
<evidence type="ECO:0000313" key="2">
    <source>
        <dbReference type="EMBL" id="RAK51653.1"/>
    </source>
</evidence>
<evidence type="ECO:0000313" key="3">
    <source>
        <dbReference type="Proteomes" id="UP000249254"/>
    </source>
</evidence>
<comment type="caution">
    <text evidence="2">The sequence shown here is derived from an EMBL/GenBank/DDBJ whole genome shotgun (WGS) entry which is preliminary data.</text>
</comment>
<proteinExistence type="predicted"/>
<keyword evidence="3" id="KW-1185">Reference proteome</keyword>
<protein>
    <submittedName>
        <fullName evidence="2">Uncharacterized protein</fullName>
    </submittedName>
</protein>